<proteinExistence type="predicted"/>
<comment type="caution">
    <text evidence="1">The sequence shown here is derived from an EMBL/GenBank/DDBJ whole genome shotgun (WGS) entry which is preliminary data.</text>
</comment>
<name>A0A086A2W3_9FLAO</name>
<dbReference type="AlphaFoldDB" id="A0A086A2W3"/>
<dbReference type="Proteomes" id="UP000028705">
    <property type="component" value="Unassembled WGS sequence"/>
</dbReference>
<dbReference type="STRING" id="445961.IW15_17845"/>
<organism evidence="1 2">
    <name type="scientific">Chryseobacterium soli</name>
    <dbReference type="NCBI Taxonomy" id="445961"/>
    <lineage>
        <taxon>Bacteria</taxon>
        <taxon>Pseudomonadati</taxon>
        <taxon>Bacteroidota</taxon>
        <taxon>Flavobacteriia</taxon>
        <taxon>Flavobacteriales</taxon>
        <taxon>Weeksellaceae</taxon>
        <taxon>Chryseobacterium group</taxon>
        <taxon>Chryseobacterium</taxon>
    </lineage>
</organism>
<evidence type="ECO:0000313" key="1">
    <source>
        <dbReference type="EMBL" id="KFF11027.1"/>
    </source>
</evidence>
<reference evidence="1 2" key="1">
    <citation type="submission" date="2014-07" db="EMBL/GenBank/DDBJ databases">
        <title>Genome of Chryseobacterium soli DSM 19298.</title>
        <authorList>
            <person name="Stropko S.J."/>
            <person name="Pipes S.E."/>
            <person name="Newman J."/>
        </authorList>
    </citation>
    <scope>NUCLEOTIDE SEQUENCE [LARGE SCALE GENOMIC DNA]</scope>
    <source>
        <strain evidence="1 2">DSM 19298</strain>
    </source>
</reference>
<dbReference type="RefSeq" id="WP_034713859.1">
    <property type="nucleotide sequence ID" value="NZ_JPRH01000008.1"/>
</dbReference>
<sequence>MKYEVENWNARTVFVFRECLKTFEEFSEIIDRIIKPDYKSRIEITSWTESFTFTKDEMEIYFGNFYEGDAVYSFELLPFGNNDKFGFAKLKLMMDSISNLL</sequence>
<accession>A0A086A2W3</accession>
<keyword evidence="2" id="KW-1185">Reference proteome</keyword>
<dbReference type="EMBL" id="JPRH01000008">
    <property type="protein sequence ID" value="KFF11027.1"/>
    <property type="molecule type" value="Genomic_DNA"/>
</dbReference>
<protein>
    <submittedName>
        <fullName evidence="1">Uncharacterized protein</fullName>
    </submittedName>
</protein>
<gene>
    <name evidence="1" type="ORF">IW15_17845</name>
</gene>
<evidence type="ECO:0000313" key="2">
    <source>
        <dbReference type="Proteomes" id="UP000028705"/>
    </source>
</evidence>